<dbReference type="EMBL" id="MWDB01000002">
    <property type="protein sequence ID" value="OQB42460.1"/>
    <property type="molecule type" value="Genomic_DNA"/>
</dbReference>
<organism evidence="2">
    <name type="scientific">candidate division CPR1 bacterium ADurb.Bin160</name>
    <dbReference type="NCBI Taxonomy" id="1852826"/>
    <lineage>
        <taxon>Bacteria</taxon>
        <taxon>candidate division CPR1</taxon>
    </lineage>
</organism>
<dbReference type="AlphaFoldDB" id="A0A1V5ZQ53"/>
<accession>A0A1V5ZQ53</accession>
<comment type="caution">
    <text evidence="2">The sequence shown here is derived from an EMBL/GenBank/DDBJ whole genome shotgun (WGS) entry which is preliminary data.</text>
</comment>
<feature type="coiled-coil region" evidence="1">
    <location>
        <begin position="29"/>
        <end position="113"/>
    </location>
</feature>
<proteinExistence type="predicted"/>
<reference evidence="2" key="1">
    <citation type="submission" date="2017-02" db="EMBL/GenBank/DDBJ databases">
        <title>Delving into the versatile metabolic prowess of the omnipresent phylum Bacteroidetes.</title>
        <authorList>
            <person name="Nobu M.K."/>
            <person name="Mei R."/>
            <person name="Narihiro T."/>
            <person name="Kuroda K."/>
            <person name="Liu W.-T."/>
        </authorList>
    </citation>
    <scope>NUCLEOTIDE SEQUENCE</scope>
    <source>
        <strain evidence="2">ADurb.Bin160</strain>
    </source>
</reference>
<gene>
    <name evidence="2" type="ORF">BWY04_00158</name>
</gene>
<evidence type="ECO:0000256" key="1">
    <source>
        <dbReference type="SAM" id="Coils"/>
    </source>
</evidence>
<sequence>MNVISKNISYLTSLNKTNKDIFDRIKKQIFNLEVANDRLTVEINSIKNEICTILLNTNLDLKIDLQKKKDLIKQKENEILINGDKHKILSQRLDAISKEIDGIENEINQEIKDKIFYLYMSQLVNFREVSTDITIDDLTIKPE</sequence>
<evidence type="ECO:0000313" key="2">
    <source>
        <dbReference type="EMBL" id="OQB42460.1"/>
    </source>
</evidence>
<name>A0A1V5ZQ53_9BACT</name>
<dbReference type="Proteomes" id="UP000485621">
    <property type="component" value="Unassembled WGS sequence"/>
</dbReference>
<keyword evidence="1" id="KW-0175">Coiled coil</keyword>
<protein>
    <submittedName>
        <fullName evidence="2">Uncharacterized protein</fullName>
    </submittedName>
</protein>